<reference evidence="2" key="1">
    <citation type="submission" date="2023-02" db="EMBL/GenBank/DDBJ databases">
        <title>Actinomadura rubrobrunea NBRC 14622.</title>
        <authorList>
            <person name="Ichikawa N."/>
            <person name="Sato H."/>
            <person name="Tonouchi N."/>
        </authorList>
    </citation>
    <scope>NUCLEOTIDE SEQUENCE</scope>
    <source>
        <strain evidence="2">NBRC 14622</strain>
    </source>
</reference>
<dbReference type="PROSITE" id="PS00028">
    <property type="entry name" value="ZINC_FINGER_C2H2_1"/>
    <property type="match status" value="1"/>
</dbReference>
<dbReference type="SUPFAM" id="SSF57903">
    <property type="entry name" value="FYVE/PHD zinc finger"/>
    <property type="match status" value="1"/>
</dbReference>
<proteinExistence type="predicted"/>
<name>A0A9W6PYT1_9ACTN</name>
<evidence type="ECO:0000313" key="2">
    <source>
        <dbReference type="EMBL" id="GLW66880.1"/>
    </source>
</evidence>
<dbReference type="RefSeq" id="WP_067908735.1">
    <property type="nucleotide sequence ID" value="NZ_BSRZ01000018.1"/>
</dbReference>
<accession>A0A9W6PYT1</accession>
<dbReference type="Proteomes" id="UP001165124">
    <property type="component" value="Unassembled WGS sequence"/>
</dbReference>
<gene>
    <name evidence="2" type="ORF">Arub01_51240</name>
</gene>
<keyword evidence="3" id="KW-1185">Reference proteome</keyword>
<dbReference type="AlphaFoldDB" id="A0A9W6PYT1"/>
<feature type="domain" description="C2H2-type" evidence="1">
    <location>
        <begin position="38"/>
        <end position="59"/>
    </location>
</feature>
<organism evidence="2 3">
    <name type="scientific">Actinomadura rubrobrunea</name>
    <dbReference type="NCBI Taxonomy" id="115335"/>
    <lineage>
        <taxon>Bacteria</taxon>
        <taxon>Bacillati</taxon>
        <taxon>Actinomycetota</taxon>
        <taxon>Actinomycetes</taxon>
        <taxon>Streptosporangiales</taxon>
        <taxon>Thermomonosporaceae</taxon>
        <taxon>Actinomadura</taxon>
    </lineage>
</organism>
<dbReference type="InterPro" id="IPR013087">
    <property type="entry name" value="Znf_C2H2_type"/>
</dbReference>
<sequence length="62" mass="6999">MSIAARFWRRVVRAYHLACARDDAAARGVSAPTGVWVCEFCEMPVLKMTTLIKHVRAEHCLP</sequence>
<evidence type="ECO:0000313" key="3">
    <source>
        <dbReference type="Proteomes" id="UP001165124"/>
    </source>
</evidence>
<dbReference type="InterPro" id="IPR011011">
    <property type="entry name" value="Znf_FYVE_PHD"/>
</dbReference>
<protein>
    <recommendedName>
        <fullName evidence="1">C2H2-type domain-containing protein</fullName>
    </recommendedName>
</protein>
<dbReference type="EMBL" id="BSRZ01000018">
    <property type="protein sequence ID" value="GLW66880.1"/>
    <property type="molecule type" value="Genomic_DNA"/>
</dbReference>
<comment type="caution">
    <text evidence="2">The sequence shown here is derived from an EMBL/GenBank/DDBJ whole genome shotgun (WGS) entry which is preliminary data.</text>
</comment>
<evidence type="ECO:0000259" key="1">
    <source>
        <dbReference type="PROSITE" id="PS00028"/>
    </source>
</evidence>